<dbReference type="EMBL" id="SRLO01000479">
    <property type="protein sequence ID" value="TNN54631.1"/>
    <property type="molecule type" value="Genomic_DNA"/>
</dbReference>
<feature type="region of interest" description="Disordered" evidence="1">
    <location>
        <begin position="1"/>
        <end position="78"/>
    </location>
</feature>
<keyword evidence="3" id="KW-1185">Reference proteome</keyword>
<feature type="compositionally biased region" description="Basic and acidic residues" evidence="1">
    <location>
        <begin position="32"/>
        <end position="56"/>
    </location>
</feature>
<feature type="compositionally biased region" description="Basic and acidic residues" evidence="1">
    <location>
        <begin position="64"/>
        <end position="78"/>
    </location>
</feature>
<evidence type="ECO:0000313" key="3">
    <source>
        <dbReference type="Proteomes" id="UP000314294"/>
    </source>
</evidence>
<name>A0A4Z2GN15_9TELE</name>
<evidence type="ECO:0000256" key="1">
    <source>
        <dbReference type="SAM" id="MobiDB-lite"/>
    </source>
</evidence>
<organism evidence="2 3">
    <name type="scientific">Liparis tanakae</name>
    <name type="common">Tanaka's snailfish</name>
    <dbReference type="NCBI Taxonomy" id="230148"/>
    <lineage>
        <taxon>Eukaryota</taxon>
        <taxon>Metazoa</taxon>
        <taxon>Chordata</taxon>
        <taxon>Craniata</taxon>
        <taxon>Vertebrata</taxon>
        <taxon>Euteleostomi</taxon>
        <taxon>Actinopterygii</taxon>
        <taxon>Neopterygii</taxon>
        <taxon>Teleostei</taxon>
        <taxon>Neoteleostei</taxon>
        <taxon>Acanthomorphata</taxon>
        <taxon>Eupercaria</taxon>
        <taxon>Perciformes</taxon>
        <taxon>Cottioidei</taxon>
        <taxon>Cottales</taxon>
        <taxon>Liparidae</taxon>
        <taxon>Liparis</taxon>
    </lineage>
</organism>
<gene>
    <name evidence="2" type="ORF">EYF80_035193</name>
</gene>
<reference evidence="2 3" key="1">
    <citation type="submission" date="2019-03" db="EMBL/GenBank/DDBJ databases">
        <title>First draft genome of Liparis tanakae, snailfish: a comprehensive survey of snailfish specific genes.</title>
        <authorList>
            <person name="Kim W."/>
            <person name="Song I."/>
            <person name="Jeong J.-H."/>
            <person name="Kim D."/>
            <person name="Kim S."/>
            <person name="Ryu S."/>
            <person name="Song J.Y."/>
            <person name="Lee S.K."/>
        </authorList>
    </citation>
    <scope>NUCLEOTIDE SEQUENCE [LARGE SCALE GENOMIC DNA]</scope>
    <source>
        <tissue evidence="2">Muscle</tissue>
    </source>
</reference>
<proteinExistence type="predicted"/>
<comment type="caution">
    <text evidence="2">The sequence shown here is derived from an EMBL/GenBank/DDBJ whole genome shotgun (WGS) entry which is preliminary data.</text>
</comment>
<sequence length="78" mass="9003">MYKTLAAAEERGSARRSASKRRRSLSARQPLRRSERTGSEDQGWKRRRVRGEEKSLGIKQVGKRKQEEKDGGEDGREM</sequence>
<evidence type="ECO:0000313" key="2">
    <source>
        <dbReference type="EMBL" id="TNN54631.1"/>
    </source>
</evidence>
<dbReference type="AlphaFoldDB" id="A0A4Z2GN15"/>
<dbReference type="Proteomes" id="UP000314294">
    <property type="component" value="Unassembled WGS sequence"/>
</dbReference>
<accession>A0A4Z2GN15</accession>
<protein>
    <submittedName>
        <fullName evidence="2">Uncharacterized protein</fullName>
    </submittedName>
</protein>